<dbReference type="EMBL" id="JBBPFD010000210">
    <property type="protein sequence ID" value="KAK7879710.1"/>
    <property type="molecule type" value="Genomic_DNA"/>
</dbReference>
<feature type="region of interest" description="Disordered" evidence="1">
    <location>
        <begin position="202"/>
        <end position="233"/>
    </location>
</feature>
<evidence type="ECO:0000256" key="1">
    <source>
        <dbReference type="SAM" id="MobiDB-lite"/>
    </source>
</evidence>
<reference evidence="3" key="1">
    <citation type="submission" date="2024-04" db="EMBL/GenBank/DDBJ databases">
        <title>Salinicola lusitanus LLJ914,a marine bacterium isolated from the Okinawa Trough.</title>
        <authorList>
            <person name="Li J."/>
        </authorList>
    </citation>
    <scope>NUCLEOTIDE SEQUENCE [LARGE SCALE GENOMIC DNA]</scope>
</reference>
<organism evidence="2 3">
    <name type="scientific">Mugilogobius chulae</name>
    <name type="common">yellowstripe goby</name>
    <dbReference type="NCBI Taxonomy" id="88201"/>
    <lineage>
        <taxon>Eukaryota</taxon>
        <taxon>Metazoa</taxon>
        <taxon>Chordata</taxon>
        <taxon>Craniata</taxon>
        <taxon>Vertebrata</taxon>
        <taxon>Euteleostomi</taxon>
        <taxon>Actinopterygii</taxon>
        <taxon>Neopterygii</taxon>
        <taxon>Teleostei</taxon>
        <taxon>Neoteleostei</taxon>
        <taxon>Acanthomorphata</taxon>
        <taxon>Gobiaria</taxon>
        <taxon>Gobiiformes</taxon>
        <taxon>Gobioidei</taxon>
        <taxon>Gobiidae</taxon>
        <taxon>Gobionellinae</taxon>
        <taxon>Mugilogobius</taxon>
    </lineage>
</organism>
<dbReference type="Proteomes" id="UP001460270">
    <property type="component" value="Unassembled WGS sequence"/>
</dbReference>
<comment type="caution">
    <text evidence="2">The sequence shown here is derived from an EMBL/GenBank/DDBJ whole genome shotgun (WGS) entry which is preliminary data.</text>
</comment>
<evidence type="ECO:0000313" key="2">
    <source>
        <dbReference type="EMBL" id="KAK7879710.1"/>
    </source>
</evidence>
<sequence>MSDLLSVKLFVERNGEVEYIFRFETQKTLSSLQKDIKARGANIYYRNVFYKALGEVFRGRGEWSSTVFDALVPEVTRTAALFSSLPRVSSLHSLAEEMNELLSQVAPVSSGVSPLLMFPHTHGIWGRGLFHGRLETGVEAKSVVCPVAPETTVRTSAGTTSRGRSSLVSAFNSPGAIPVTALIHRGLRGAFHTDQRRVLAVSRRDAHKSADPTASYLDNGPDLPDHAQTGEECPPEVVPALVRTVVSGATGQTNPLSSLF</sequence>
<accession>A0AAW0MTC2</accession>
<dbReference type="AlphaFoldDB" id="A0AAW0MTC2"/>
<evidence type="ECO:0000313" key="3">
    <source>
        <dbReference type="Proteomes" id="UP001460270"/>
    </source>
</evidence>
<proteinExistence type="predicted"/>
<gene>
    <name evidence="2" type="ORF">WMY93_033579</name>
</gene>
<protein>
    <submittedName>
        <fullName evidence="2">Uncharacterized protein</fullName>
    </submittedName>
</protein>
<keyword evidence="3" id="KW-1185">Reference proteome</keyword>
<name>A0AAW0MTC2_9GOBI</name>